<reference evidence="1 2" key="1">
    <citation type="submission" date="2020-02" db="EMBL/GenBank/DDBJ databases">
        <title>Characterization of phylogenetic diversity of novel bifidobacterial species isolated in Czech ZOOs.</title>
        <authorList>
            <person name="Lugli G.A."/>
            <person name="Vera N.B."/>
            <person name="Ventura M."/>
        </authorList>
    </citation>
    <scope>NUCLEOTIDE SEQUENCE [LARGE SCALE GENOMIC DNA]</scope>
    <source>
        <strain evidence="1 2">DSM 109958</strain>
    </source>
</reference>
<dbReference type="Proteomes" id="UP000588277">
    <property type="component" value="Unassembled WGS sequence"/>
</dbReference>
<evidence type="ECO:0000313" key="1">
    <source>
        <dbReference type="EMBL" id="NMM99661.1"/>
    </source>
</evidence>
<sequence>MGNDGVRVFDVEPTKVTEFSLLFEGDVDFVGKNRLLLDGNKTYECGRLRHVTEHPTAPMAGAHGTLVESDVMDEANEKVMAQTGRIQFRTA</sequence>
<comment type="caution">
    <text evidence="1">The sequence shown here is derived from an EMBL/GenBank/DDBJ whole genome shotgun (WGS) entry which is preliminary data.</text>
</comment>
<gene>
    <name evidence="1" type="ORF">G1C96_0239</name>
</gene>
<protein>
    <submittedName>
        <fullName evidence="1">Uncharacterized protein</fullName>
    </submittedName>
</protein>
<accession>A0A7Y0HXQ2</accession>
<organism evidence="1 2">
    <name type="scientific">Bifidobacterium moraviense</name>
    <dbReference type="NCBI Taxonomy" id="2675323"/>
    <lineage>
        <taxon>Bacteria</taxon>
        <taxon>Bacillati</taxon>
        <taxon>Actinomycetota</taxon>
        <taxon>Actinomycetes</taxon>
        <taxon>Bifidobacteriales</taxon>
        <taxon>Bifidobacteriaceae</taxon>
        <taxon>Bifidobacterium</taxon>
    </lineage>
</organism>
<dbReference type="RefSeq" id="WP_169274826.1">
    <property type="nucleotide sequence ID" value="NZ_JAAIIH010000001.1"/>
</dbReference>
<name>A0A7Y0HXQ2_9BIFI</name>
<evidence type="ECO:0000313" key="2">
    <source>
        <dbReference type="Proteomes" id="UP000588277"/>
    </source>
</evidence>
<dbReference type="EMBL" id="JAAIIH010000001">
    <property type="protein sequence ID" value="NMM99661.1"/>
    <property type="molecule type" value="Genomic_DNA"/>
</dbReference>
<proteinExistence type="predicted"/>
<dbReference type="AlphaFoldDB" id="A0A7Y0HXQ2"/>
<keyword evidence="2" id="KW-1185">Reference proteome</keyword>